<dbReference type="GO" id="GO:0005737">
    <property type="term" value="C:cytoplasm"/>
    <property type="evidence" value="ECO:0007669"/>
    <property type="project" value="UniProtKB-SubCell"/>
</dbReference>
<name>A0ABD0KQE9_9CAEN</name>
<dbReference type="InterPro" id="IPR017945">
    <property type="entry name" value="DHBP_synth_RibB-like_a/b_dom"/>
</dbReference>
<evidence type="ECO:0000256" key="7">
    <source>
        <dbReference type="ARBA" id="ARBA00048366"/>
    </source>
</evidence>
<evidence type="ECO:0000256" key="1">
    <source>
        <dbReference type="ARBA" id="ARBA00004496"/>
    </source>
</evidence>
<organism evidence="10 11">
    <name type="scientific">Batillaria attramentaria</name>
    <dbReference type="NCBI Taxonomy" id="370345"/>
    <lineage>
        <taxon>Eukaryota</taxon>
        <taxon>Metazoa</taxon>
        <taxon>Spiralia</taxon>
        <taxon>Lophotrochozoa</taxon>
        <taxon>Mollusca</taxon>
        <taxon>Gastropoda</taxon>
        <taxon>Caenogastropoda</taxon>
        <taxon>Sorbeoconcha</taxon>
        <taxon>Cerithioidea</taxon>
        <taxon>Batillariidae</taxon>
        <taxon>Batillaria</taxon>
    </lineage>
</organism>
<comment type="catalytic activity">
    <reaction evidence="7">
        <text>L-threonine + hydrogencarbonate + ATP = L-threonylcarbamoyladenylate + diphosphate + H2O</text>
        <dbReference type="Rhea" id="RHEA:36407"/>
        <dbReference type="ChEBI" id="CHEBI:15377"/>
        <dbReference type="ChEBI" id="CHEBI:17544"/>
        <dbReference type="ChEBI" id="CHEBI:30616"/>
        <dbReference type="ChEBI" id="CHEBI:33019"/>
        <dbReference type="ChEBI" id="CHEBI:57926"/>
        <dbReference type="ChEBI" id="CHEBI:73682"/>
        <dbReference type="EC" id="2.7.7.87"/>
    </reaction>
</comment>
<comment type="caution">
    <text evidence="10">The sequence shown here is derived from an EMBL/GenBank/DDBJ whole genome shotgun (WGS) entry which is preliminary data.</text>
</comment>
<dbReference type="Pfam" id="PF01300">
    <property type="entry name" value="Sua5_yciO_yrdC"/>
    <property type="match status" value="2"/>
</dbReference>
<gene>
    <name evidence="10" type="ORF">BaRGS_00019305</name>
</gene>
<feature type="domain" description="YrdC-like" evidence="9">
    <location>
        <begin position="298"/>
        <end position="493"/>
    </location>
</feature>
<dbReference type="EMBL" id="JACVVK020000137">
    <property type="protein sequence ID" value="KAK7489506.1"/>
    <property type="molecule type" value="Genomic_DNA"/>
</dbReference>
<accession>A0ABD0KQE9</accession>
<proteinExistence type="inferred from homology"/>
<comment type="similarity">
    <text evidence="2">Belongs to the SUA5 family.</text>
</comment>
<reference evidence="10 11" key="1">
    <citation type="journal article" date="2023" name="Sci. Data">
        <title>Genome assembly of the Korean intertidal mud-creeper Batillaria attramentaria.</title>
        <authorList>
            <person name="Patra A.K."/>
            <person name="Ho P.T."/>
            <person name="Jun S."/>
            <person name="Lee S.J."/>
            <person name="Kim Y."/>
            <person name="Won Y.J."/>
        </authorList>
    </citation>
    <scope>NUCLEOTIDE SEQUENCE [LARGE SCALE GENOMIC DNA]</scope>
    <source>
        <strain evidence="10">Wonlab-2016</strain>
    </source>
</reference>
<evidence type="ECO:0000313" key="10">
    <source>
        <dbReference type="EMBL" id="KAK7489506.1"/>
    </source>
</evidence>
<evidence type="ECO:0000256" key="2">
    <source>
        <dbReference type="ARBA" id="ARBA00007663"/>
    </source>
</evidence>
<dbReference type="EC" id="2.7.7.87" evidence="3"/>
<feature type="region of interest" description="Disordered" evidence="8">
    <location>
        <begin position="1"/>
        <end position="68"/>
    </location>
</feature>
<dbReference type="GO" id="GO:0061710">
    <property type="term" value="F:L-threonylcarbamoyladenylate synthase"/>
    <property type="evidence" value="ECO:0007669"/>
    <property type="project" value="UniProtKB-EC"/>
</dbReference>
<keyword evidence="6" id="KW-0808">Transferase</keyword>
<feature type="compositionally biased region" description="Basic and acidic residues" evidence="8">
    <location>
        <begin position="30"/>
        <end position="40"/>
    </location>
</feature>
<evidence type="ECO:0000256" key="8">
    <source>
        <dbReference type="SAM" id="MobiDB-lite"/>
    </source>
</evidence>
<dbReference type="InterPro" id="IPR050156">
    <property type="entry name" value="TC-AMP_synthase_SUA5"/>
</dbReference>
<sequence length="515" mass="56035">MAASKAKEVGNTTKVRSSSRQFVKNRRNQVHADDMPRKQPENLFLGPPAIKGRQKETKKSEVGPPCPLLDSHKASSLQRAARLLDEGQVVGVPTDTVYALAASCKHPASITRLYHVKGRPPEKPICLCLSSLDQLAEAEPPFSDLLWDFMRRCYPGGISCVVPKGEWLQRLGLGEAVHYVGTKDSICIRVPDCAALAYIVSMHGPIAITSANISGGDDSIHHDMVVDTLGHKIDVMVCDGDSKQLQPSTVVNCTKIDQGVISYFREGCTPIAYVNQLFEEAKSAMKFKPCPLLDSHKASTLQTAARLLDEGQVVGVPTDTVYALAASCKHPASITRLYHVKGRPPEKPICLCLSSLDQLAEAEPPFSDLLWDFMRRCYPGGISCVVPKGEWLQRLGLGEAVHYVGTKDSICIRVPDCAALAYIVSMHGPIAITSANISGGDDSIHHDMVVDTLGHKIDAMVCDGESKQLAPSTVVNCLKIDQGIISYFREGCTPIEYVDSLFDDAKAAMRNKNEK</sequence>
<comment type="subcellular location">
    <subcellularLocation>
        <location evidence="1">Cytoplasm</location>
    </subcellularLocation>
</comment>
<evidence type="ECO:0000256" key="4">
    <source>
        <dbReference type="ARBA" id="ARBA00015492"/>
    </source>
</evidence>
<dbReference type="AlphaFoldDB" id="A0ABD0KQE9"/>
<feature type="compositionally biased region" description="Polar residues" evidence="8">
    <location>
        <begin position="10"/>
        <end position="22"/>
    </location>
</feature>
<protein>
    <recommendedName>
        <fullName evidence="4">Threonylcarbamoyl-AMP synthase</fullName>
        <ecNumber evidence="3">2.7.7.87</ecNumber>
    </recommendedName>
</protein>
<keyword evidence="11" id="KW-1185">Reference proteome</keyword>
<feature type="domain" description="YrdC-like" evidence="9">
    <location>
        <begin position="74"/>
        <end position="269"/>
    </location>
</feature>
<evidence type="ECO:0000256" key="6">
    <source>
        <dbReference type="ARBA" id="ARBA00022679"/>
    </source>
</evidence>
<dbReference type="SUPFAM" id="SSF55821">
    <property type="entry name" value="YrdC/RibB"/>
    <property type="match status" value="2"/>
</dbReference>
<dbReference type="PANTHER" id="PTHR17490:SF14">
    <property type="entry name" value="THREONYLCARBAMOYL-AMP SYNTHASE"/>
    <property type="match status" value="1"/>
</dbReference>
<evidence type="ECO:0000256" key="3">
    <source>
        <dbReference type="ARBA" id="ARBA00012584"/>
    </source>
</evidence>
<dbReference type="Gene3D" id="3.90.870.10">
    <property type="entry name" value="DHBP synthase"/>
    <property type="match status" value="2"/>
</dbReference>
<dbReference type="PROSITE" id="PS51163">
    <property type="entry name" value="YRDC"/>
    <property type="match status" value="2"/>
</dbReference>
<dbReference type="FunFam" id="3.90.870.10:FF:000010">
    <property type="entry name" value="Si:ch211-153b23.4"/>
    <property type="match status" value="2"/>
</dbReference>
<evidence type="ECO:0000259" key="9">
    <source>
        <dbReference type="PROSITE" id="PS51163"/>
    </source>
</evidence>
<dbReference type="InterPro" id="IPR006070">
    <property type="entry name" value="Sua5-like_dom"/>
</dbReference>
<dbReference type="PANTHER" id="PTHR17490">
    <property type="entry name" value="SUA5"/>
    <property type="match status" value="1"/>
</dbReference>
<evidence type="ECO:0000256" key="5">
    <source>
        <dbReference type="ARBA" id="ARBA00022490"/>
    </source>
</evidence>
<dbReference type="Proteomes" id="UP001519460">
    <property type="component" value="Unassembled WGS sequence"/>
</dbReference>
<evidence type="ECO:0000313" key="11">
    <source>
        <dbReference type="Proteomes" id="UP001519460"/>
    </source>
</evidence>
<keyword evidence="5" id="KW-0963">Cytoplasm</keyword>